<gene>
    <name evidence="1" type="ORF">C1S65_09225</name>
</gene>
<dbReference type="RefSeq" id="WP_112897844.1">
    <property type="nucleotide sequence ID" value="NZ_CP030750.1"/>
</dbReference>
<name>A0AAD0L640_PSEPU</name>
<proteinExistence type="predicted"/>
<evidence type="ECO:0000313" key="2">
    <source>
        <dbReference type="Proteomes" id="UP000251617"/>
    </source>
</evidence>
<dbReference type="Proteomes" id="UP000251617">
    <property type="component" value="Chromosome"/>
</dbReference>
<evidence type="ECO:0000313" key="1">
    <source>
        <dbReference type="EMBL" id="AXA24284.1"/>
    </source>
</evidence>
<accession>A0AAD0L640</accession>
<dbReference type="AlphaFoldDB" id="A0AAD0L640"/>
<reference evidence="1 2" key="1">
    <citation type="submission" date="2018-06" db="EMBL/GenBank/DDBJ databases">
        <title>The genome of Pseudomonas putida NX-1, a lignin degrader.</title>
        <authorList>
            <person name="Xu Z."/>
        </authorList>
    </citation>
    <scope>NUCLEOTIDE SEQUENCE [LARGE SCALE GENOMIC DNA]</scope>
    <source>
        <strain evidence="1 2">NX-1</strain>
    </source>
</reference>
<dbReference type="EMBL" id="CP030750">
    <property type="protein sequence ID" value="AXA24284.1"/>
    <property type="molecule type" value="Genomic_DNA"/>
</dbReference>
<organism evidence="1 2">
    <name type="scientific">Pseudomonas putida</name>
    <name type="common">Arthrobacter siderocapsulatus</name>
    <dbReference type="NCBI Taxonomy" id="303"/>
    <lineage>
        <taxon>Bacteria</taxon>
        <taxon>Pseudomonadati</taxon>
        <taxon>Pseudomonadota</taxon>
        <taxon>Gammaproteobacteria</taxon>
        <taxon>Pseudomonadales</taxon>
        <taxon>Pseudomonadaceae</taxon>
        <taxon>Pseudomonas</taxon>
    </lineage>
</organism>
<sequence length="155" mass="17961">MKYSERAQAIKTKVDEALALHANYDDLQLFVEPYEEICKDILINEPFINKDIYKALTIIRRTEGEGGETFEHEYEMPFFVKCLDVFAKPSSIIRLGLLKYKENNITSEAAENKIISINNIEYRTIEAYNLYGEKENELEATAYSIMMAEQPTDNN</sequence>
<protein>
    <submittedName>
        <fullName evidence="1">Uncharacterized protein</fullName>
    </submittedName>
</protein>